<gene>
    <name evidence="1" type="ORF">K0O23_08445</name>
</gene>
<protein>
    <submittedName>
        <fullName evidence="1">Uncharacterized protein</fullName>
    </submittedName>
</protein>
<reference evidence="1 2" key="1">
    <citation type="journal article" date="2016" name="Int. J. Syst. Evol. Microbiol.">
        <title>Pontibacter aydingkolensis sp. nov., isolated from soil of a salt lake.</title>
        <authorList>
            <person name="Osman G."/>
            <person name="Zhang T."/>
            <person name="Lou K."/>
            <person name="Gao Y."/>
            <person name="Chang W."/>
            <person name="Lin Q."/>
            <person name="Yang H.M."/>
            <person name="Huo X.D."/>
            <person name="Wang N."/>
        </authorList>
    </citation>
    <scope>NUCLEOTIDE SEQUENCE [LARGE SCALE GENOMIC DNA]</scope>
    <source>
        <strain evidence="1 2">KACC 19255</strain>
    </source>
</reference>
<accession>A0ABS7CTB4</accession>
<dbReference type="EMBL" id="JAHYXK010000005">
    <property type="protein sequence ID" value="MBW7467096.1"/>
    <property type="molecule type" value="Genomic_DNA"/>
</dbReference>
<evidence type="ECO:0000313" key="2">
    <source>
        <dbReference type="Proteomes" id="UP000813018"/>
    </source>
</evidence>
<keyword evidence="2" id="KW-1185">Reference proteome</keyword>
<organism evidence="1 2">
    <name type="scientific">Pontibacter aydingkolensis</name>
    <dbReference type="NCBI Taxonomy" id="1911536"/>
    <lineage>
        <taxon>Bacteria</taxon>
        <taxon>Pseudomonadati</taxon>
        <taxon>Bacteroidota</taxon>
        <taxon>Cytophagia</taxon>
        <taxon>Cytophagales</taxon>
        <taxon>Hymenobacteraceae</taxon>
        <taxon>Pontibacter</taxon>
    </lineage>
</organism>
<dbReference type="Proteomes" id="UP000813018">
    <property type="component" value="Unassembled WGS sequence"/>
</dbReference>
<sequence length="86" mass="9889">MKAIRQKDQQWIVEEFIPRLLTSPLLRMASIVSNDLFNRMEIENMLQRSGGLGNIVIRDFNNTDEALKWLRMPFEKEVPNVAGGAS</sequence>
<evidence type="ECO:0000313" key="1">
    <source>
        <dbReference type="EMBL" id="MBW7467096.1"/>
    </source>
</evidence>
<comment type="caution">
    <text evidence="1">The sequence shown here is derived from an EMBL/GenBank/DDBJ whole genome shotgun (WGS) entry which is preliminary data.</text>
</comment>
<proteinExistence type="predicted"/>
<name>A0ABS7CTB4_9BACT</name>